<reference evidence="1" key="1">
    <citation type="submission" date="2020-10" db="EMBL/GenBank/DDBJ databases">
        <authorList>
            <person name="Hahn C.J."/>
            <person name="Laso-Perez R."/>
            <person name="Vulcano F."/>
            <person name="Vaziourakis K.-M."/>
            <person name="Stokke R."/>
            <person name="Steen I.H."/>
            <person name="Teske A."/>
            <person name="Boetius A."/>
            <person name="Liebeke M."/>
            <person name="Amann R."/>
            <person name="Knittel K."/>
        </authorList>
    </citation>
    <scope>NUCLEOTIDE SEQUENCE</scope>
    <source>
        <strain evidence="1">Gfbio:e3339647-f889-4370-9287-4fb5cb688e4c:AG394J04_GoMArc1</strain>
    </source>
</reference>
<proteinExistence type="predicted"/>
<evidence type="ECO:0000313" key="1">
    <source>
        <dbReference type="EMBL" id="CAD6492926.1"/>
    </source>
</evidence>
<dbReference type="EMBL" id="CAJHIP010000013">
    <property type="protein sequence ID" value="CAD6492926.1"/>
    <property type="molecule type" value="Genomic_DNA"/>
</dbReference>
<protein>
    <recommendedName>
        <fullName evidence="3">Cthe-2314-like HEPN domain-containing protein</fullName>
    </recommendedName>
</protein>
<accession>A0A811T6F3</accession>
<comment type="caution">
    <text evidence="1">The sequence shown here is derived from an EMBL/GenBank/DDBJ whole genome shotgun (WGS) entry which is preliminary data.</text>
</comment>
<gene>
    <name evidence="1" type="ORF">FFODKBPE_00397</name>
</gene>
<organism evidence="1 2">
    <name type="scientific">Candidatus Argoarchaeum ethanivorans</name>
    <dbReference type="NCBI Taxonomy" id="2608793"/>
    <lineage>
        <taxon>Archaea</taxon>
        <taxon>Methanobacteriati</taxon>
        <taxon>Methanobacteriota</taxon>
        <taxon>Stenosarchaea group</taxon>
        <taxon>Methanomicrobia</taxon>
        <taxon>Methanosarcinales</taxon>
        <taxon>Methanosarcinales incertae sedis</taxon>
        <taxon>GOM Arc I cluster</taxon>
        <taxon>Candidatus Argoarchaeum</taxon>
    </lineage>
</organism>
<evidence type="ECO:0000313" key="2">
    <source>
        <dbReference type="Proteomes" id="UP000603056"/>
    </source>
</evidence>
<evidence type="ECO:0008006" key="3">
    <source>
        <dbReference type="Google" id="ProtNLM"/>
    </source>
</evidence>
<name>A0A811T6F3_9EURY</name>
<dbReference type="Proteomes" id="UP000603056">
    <property type="component" value="Unassembled WGS sequence"/>
</dbReference>
<dbReference type="AlphaFoldDB" id="A0A811T6F3"/>
<sequence>MEEITNSKERTDAKLRYARLHLEELRAHQRKGSGDDFERSHQESFLFHLVSARDAFLQELNLYYGGGLKPREVTADKLTEKLKKMGVECPELDKLKRYENPECWLHVAKEMRNHSTHRDSMPRAFHVGGEDDGKVFLRNTQSRKLIKKDYADTFEEWCSKLENLLNDLRNTAVSRYQPNR</sequence>